<keyword evidence="15" id="KW-0844">Vision</keyword>
<dbReference type="AlphaFoldDB" id="A0A1B0CVX4"/>
<evidence type="ECO:0000256" key="16">
    <source>
        <dbReference type="RuleBase" id="RU004951"/>
    </source>
</evidence>
<feature type="domain" description="G-protein coupled receptors family 1 profile" evidence="17">
    <location>
        <begin position="21"/>
        <end position="271"/>
    </location>
</feature>
<sequence length="325" mass="36856">MRFIDFYETFCALKSRKSCVMKIFSWFDISSRCRTLRTPANALVINLAVSDLGMMMKIPVVIYNSFHHGPALGSLACRFYGFIGGLTGTVSIATLTAIAIERYHVIVYPLNGQRSSSHLRQVVAFVWLYSFFFSGIPFLDIGLGRYVPEGYLTCCTFDYMSASVEATIFLMIYFICAWCLPFLTIAFCYMQIMRAVAFTNRLQCTKVRNKTELKLSAVVFGIIALWFLAWTPYAVVALMGISKYRSYITPFASMMPAFFCKSAACLNPYVYALTHTKFRKEIHKMLQSCGRKKDLQYVVSFSRIATKHVVKELTISEGSKGEKSP</sequence>
<keyword evidence="11" id="KW-1015">Disulfide bond</keyword>
<reference evidence="18" key="2">
    <citation type="journal article" date="2020" name="BMC">
        <title>Leishmania infection induces a limited differential gene expression in the sand fly midgut.</title>
        <authorList>
            <person name="Coutinho-Abreu I.V."/>
            <person name="Serafim T.D."/>
            <person name="Meneses C."/>
            <person name="Kamhawi S."/>
            <person name="Oliveira F."/>
            <person name="Valenzuela J.G."/>
        </authorList>
    </citation>
    <scope>NUCLEOTIDE SEQUENCE</scope>
    <source>
        <strain evidence="18">Jacobina</strain>
        <tissue evidence="18">Midgut</tissue>
    </source>
</reference>
<keyword evidence="6 16" id="KW-0681">Retinal protein</keyword>
<keyword evidence="7 16" id="KW-1133">Transmembrane helix</keyword>
<evidence type="ECO:0000313" key="20">
    <source>
        <dbReference type="Proteomes" id="UP000092461"/>
    </source>
</evidence>
<evidence type="ECO:0000313" key="19">
    <source>
        <dbReference type="EnsemblMetazoa" id="LLOJ009159-PA"/>
    </source>
</evidence>
<dbReference type="GO" id="GO:0007602">
    <property type="term" value="P:phototransduction"/>
    <property type="evidence" value="ECO:0007669"/>
    <property type="project" value="UniProtKB-KW"/>
</dbReference>
<evidence type="ECO:0000256" key="1">
    <source>
        <dbReference type="ARBA" id="ARBA00002881"/>
    </source>
</evidence>
<keyword evidence="9 16" id="KW-0297">G-protein coupled receptor</keyword>
<dbReference type="EnsemblMetazoa" id="LLOJ009159-RA">
    <property type="protein sequence ID" value="LLOJ009159-PA"/>
    <property type="gene ID" value="LLOJ009159"/>
</dbReference>
<accession>A0A1B0CVX4</accession>
<evidence type="ECO:0000256" key="3">
    <source>
        <dbReference type="ARBA" id="ARBA00022543"/>
    </source>
</evidence>
<keyword evidence="8 16" id="KW-0157">Chromophore</keyword>
<dbReference type="EMBL" id="GITU01000217">
    <property type="protein sequence ID" value="MBC1168920.1"/>
    <property type="molecule type" value="Transcribed_RNA"/>
</dbReference>
<organism evidence="19 20">
    <name type="scientific">Lutzomyia longipalpis</name>
    <name type="common">Sand fly</name>
    <dbReference type="NCBI Taxonomy" id="7200"/>
    <lineage>
        <taxon>Eukaryota</taxon>
        <taxon>Metazoa</taxon>
        <taxon>Ecdysozoa</taxon>
        <taxon>Arthropoda</taxon>
        <taxon>Hexapoda</taxon>
        <taxon>Insecta</taxon>
        <taxon>Pterygota</taxon>
        <taxon>Neoptera</taxon>
        <taxon>Endopterygota</taxon>
        <taxon>Diptera</taxon>
        <taxon>Nematocera</taxon>
        <taxon>Psychodoidea</taxon>
        <taxon>Psychodidae</taxon>
        <taxon>Lutzomyia</taxon>
        <taxon>Lutzomyia</taxon>
    </lineage>
</organism>
<dbReference type="InterPro" id="IPR001760">
    <property type="entry name" value="Opsin"/>
</dbReference>
<dbReference type="InterPro" id="IPR017452">
    <property type="entry name" value="GPCR_Rhodpsn_7TM"/>
</dbReference>
<proteinExistence type="inferred from homology"/>
<feature type="transmembrane region" description="Helical" evidence="16">
    <location>
        <begin position="213"/>
        <end position="241"/>
    </location>
</feature>
<evidence type="ECO:0000256" key="6">
    <source>
        <dbReference type="ARBA" id="ARBA00022925"/>
    </source>
</evidence>
<dbReference type="SUPFAM" id="SSF81321">
    <property type="entry name" value="Family A G protein-coupled receptor-like"/>
    <property type="match status" value="1"/>
</dbReference>
<evidence type="ECO:0000256" key="10">
    <source>
        <dbReference type="ARBA" id="ARBA00023136"/>
    </source>
</evidence>
<dbReference type="PANTHER" id="PTHR24240">
    <property type="entry name" value="OPSIN"/>
    <property type="match status" value="1"/>
</dbReference>
<evidence type="ECO:0000259" key="17">
    <source>
        <dbReference type="PROSITE" id="PS50262"/>
    </source>
</evidence>
<keyword evidence="12 16" id="KW-0675">Receptor</keyword>
<dbReference type="EMBL" id="AJWK01031369">
    <property type="status" value="NOT_ANNOTATED_CDS"/>
    <property type="molecule type" value="Genomic_DNA"/>
</dbReference>
<protein>
    <submittedName>
        <fullName evidence="18">Putative 7 transmembrane receptor</fullName>
    </submittedName>
</protein>
<evidence type="ECO:0000313" key="18">
    <source>
        <dbReference type="EMBL" id="MBC1168920.1"/>
    </source>
</evidence>
<name>A0A1B0CVX4_LUTLO</name>
<evidence type="ECO:0000256" key="15">
    <source>
        <dbReference type="ARBA" id="ARBA00023305"/>
    </source>
</evidence>
<evidence type="ECO:0000256" key="5">
    <source>
        <dbReference type="ARBA" id="ARBA00022692"/>
    </source>
</evidence>
<dbReference type="InterPro" id="IPR050125">
    <property type="entry name" value="GPCR_opsins"/>
</dbReference>
<evidence type="ECO:0000256" key="2">
    <source>
        <dbReference type="ARBA" id="ARBA00004141"/>
    </source>
</evidence>
<feature type="transmembrane region" description="Helical" evidence="16">
    <location>
        <begin position="247"/>
        <end position="270"/>
    </location>
</feature>
<comment type="function">
    <text evidence="1">Visual pigments are the light-absorbing molecules that mediate vision. They consist of an apoprotein, opsin, covalently linked to cis-retinal.</text>
</comment>
<feature type="transmembrane region" description="Helical" evidence="16">
    <location>
        <begin position="121"/>
        <end position="139"/>
    </location>
</feature>
<dbReference type="GO" id="GO:0007601">
    <property type="term" value="P:visual perception"/>
    <property type="evidence" value="ECO:0007669"/>
    <property type="project" value="UniProtKB-KW"/>
</dbReference>
<evidence type="ECO:0000256" key="11">
    <source>
        <dbReference type="ARBA" id="ARBA00023157"/>
    </source>
</evidence>
<dbReference type="PRINTS" id="PR00237">
    <property type="entry name" value="GPCRRHODOPSN"/>
</dbReference>
<keyword evidence="20" id="KW-1185">Reference proteome</keyword>
<evidence type="ECO:0000256" key="14">
    <source>
        <dbReference type="ARBA" id="ARBA00023224"/>
    </source>
</evidence>
<keyword evidence="14 16" id="KW-0807">Transducer</keyword>
<dbReference type="InterPro" id="IPR027430">
    <property type="entry name" value="Retinal_BS"/>
</dbReference>
<dbReference type="Gene3D" id="1.20.1070.10">
    <property type="entry name" value="Rhodopsin 7-helix transmembrane proteins"/>
    <property type="match status" value="1"/>
</dbReference>
<feature type="transmembrane region" description="Helical" evidence="16">
    <location>
        <begin position="168"/>
        <end position="192"/>
    </location>
</feature>
<dbReference type="Proteomes" id="UP000092461">
    <property type="component" value="Unassembled WGS sequence"/>
</dbReference>
<comment type="caution">
    <text evidence="16">Lacks conserved residue(s) required for the propagation of feature annotation.</text>
</comment>
<reference evidence="19" key="3">
    <citation type="submission" date="2020-05" db="UniProtKB">
        <authorList>
            <consortium name="EnsemblMetazoa"/>
        </authorList>
    </citation>
    <scope>IDENTIFICATION</scope>
    <source>
        <strain evidence="19">Jacobina</strain>
    </source>
</reference>
<evidence type="ECO:0000256" key="7">
    <source>
        <dbReference type="ARBA" id="ARBA00022989"/>
    </source>
</evidence>
<dbReference type="InterPro" id="IPR000276">
    <property type="entry name" value="GPCR_Rhodpsn"/>
</dbReference>
<evidence type="ECO:0000256" key="13">
    <source>
        <dbReference type="ARBA" id="ARBA00023180"/>
    </source>
</evidence>
<dbReference type="PRINTS" id="PR00238">
    <property type="entry name" value="OPSIN"/>
</dbReference>
<keyword evidence="4 16" id="KW-0716">Sensory transduction</keyword>
<evidence type="ECO:0000256" key="9">
    <source>
        <dbReference type="ARBA" id="ARBA00023040"/>
    </source>
</evidence>
<evidence type="ECO:0000256" key="4">
    <source>
        <dbReference type="ARBA" id="ARBA00022606"/>
    </source>
</evidence>
<comment type="subcellular location">
    <subcellularLocation>
        <location evidence="2 16">Membrane</location>
        <topology evidence="2 16">Multi-pass membrane protein</topology>
    </subcellularLocation>
</comment>
<keyword evidence="13" id="KW-0325">Glycoprotein</keyword>
<comment type="similarity">
    <text evidence="16">Belongs to the G-protein coupled receptor 1 family. Opsin subfamily.</text>
</comment>
<dbReference type="VEuPathDB" id="VectorBase:LLOJ009159"/>
<dbReference type="PROSITE" id="PS00237">
    <property type="entry name" value="G_PROTEIN_RECEP_F1_1"/>
    <property type="match status" value="1"/>
</dbReference>
<dbReference type="PROSITE" id="PS00238">
    <property type="entry name" value="OPSIN"/>
    <property type="match status" value="1"/>
</dbReference>
<feature type="transmembrane region" description="Helical" evidence="16">
    <location>
        <begin position="78"/>
        <end position="100"/>
    </location>
</feature>
<keyword evidence="3 16" id="KW-0600">Photoreceptor protein</keyword>
<dbReference type="GO" id="GO:0016020">
    <property type="term" value="C:membrane"/>
    <property type="evidence" value="ECO:0007669"/>
    <property type="project" value="UniProtKB-SubCell"/>
</dbReference>
<keyword evidence="10 16" id="KW-0472">Membrane</keyword>
<dbReference type="GO" id="GO:0008020">
    <property type="term" value="F:G protein-coupled photoreceptor activity"/>
    <property type="evidence" value="ECO:0007669"/>
    <property type="project" value="UniProtKB-ARBA"/>
</dbReference>
<feature type="transmembrane region" description="Helical" evidence="16">
    <location>
        <begin position="42"/>
        <end position="66"/>
    </location>
</feature>
<evidence type="ECO:0000256" key="8">
    <source>
        <dbReference type="ARBA" id="ARBA00022991"/>
    </source>
</evidence>
<dbReference type="VEuPathDB" id="VectorBase:LLONM1_007013"/>
<keyword evidence="5 16" id="KW-0812">Transmembrane</keyword>
<dbReference type="PROSITE" id="PS50262">
    <property type="entry name" value="G_PROTEIN_RECEP_F1_2"/>
    <property type="match status" value="1"/>
</dbReference>
<reference evidence="20" key="1">
    <citation type="submission" date="2012-05" db="EMBL/GenBank/DDBJ databases">
        <title>Whole Genome Assembly of Lutzomyia longipalpis.</title>
        <authorList>
            <person name="Richards S."/>
            <person name="Qu C."/>
            <person name="Dillon R."/>
            <person name="Worley K."/>
            <person name="Scherer S."/>
            <person name="Batterton M."/>
            <person name="Taylor A."/>
            <person name="Hawes A."/>
            <person name="Hernandez B."/>
            <person name="Kovar C."/>
            <person name="Mandapat C."/>
            <person name="Pham C."/>
            <person name="Qu C."/>
            <person name="Jing C."/>
            <person name="Bess C."/>
            <person name="Bandaranaike D."/>
            <person name="Ngo D."/>
            <person name="Ongeri F."/>
            <person name="Arias F."/>
            <person name="Lara F."/>
            <person name="Weissenberger G."/>
            <person name="Kamau G."/>
            <person name="Han H."/>
            <person name="Shen H."/>
            <person name="Dinh H."/>
            <person name="Khalil I."/>
            <person name="Jones J."/>
            <person name="Shafer J."/>
            <person name="Jayaseelan J."/>
            <person name="Quiroz J."/>
            <person name="Blankenburg K."/>
            <person name="Nguyen L."/>
            <person name="Jackson L."/>
            <person name="Francisco L."/>
            <person name="Tang L.-Y."/>
            <person name="Pu L.-L."/>
            <person name="Perales L."/>
            <person name="Lorensuhewa L."/>
            <person name="Munidasa M."/>
            <person name="Coyle M."/>
            <person name="Taylor M."/>
            <person name="Puazo M."/>
            <person name="Firestine M."/>
            <person name="Scheel M."/>
            <person name="Javaid M."/>
            <person name="Wang M."/>
            <person name="Li M."/>
            <person name="Tabassum N."/>
            <person name="Saada N."/>
            <person name="Osuji N."/>
            <person name="Aqrawi P."/>
            <person name="Fu Q."/>
            <person name="Thornton R."/>
            <person name="Raj R."/>
            <person name="Goodspeed R."/>
            <person name="Mata R."/>
            <person name="Najjar R."/>
            <person name="Gubbala S."/>
            <person name="Lee S."/>
            <person name="Denson S."/>
            <person name="Patil S."/>
            <person name="Macmil S."/>
            <person name="Qi S."/>
            <person name="Matskevitch T."/>
            <person name="Palculict T."/>
            <person name="Mathew T."/>
            <person name="Vee V."/>
            <person name="Velamala V."/>
            <person name="Korchina V."/>
            <person name="Cai W."/>
            <person name="Liu W."/>
            <person name="Dai W."/>
            <person name="Zou X."/>
            <person name="Zhu Y."/>
            <person name="Zhang Y."/>
            <person name="Wu Y.-Q."/>
            <person name="Xin Y."/>
            <person name="Nazarath L."/>
            <person name="Kovar C."/>
            <person name="Han Y."/>
            <person name="Muzny D."/>
            <person name="Gibbs R."/>
        </authorList>
    </citation>
    <scope>NUCLEOTIDE SEQUENCE [LARGE SCALE GENOMIC DNA]</scope>
    <source>
        <strain evidence="20">Jacobina</strain>
    </source>
</reference>
<evidence type="ECO:0000256" key="12">
    <source>
        <dbReference type="ARBA" id="ARBA00023170"/>
    </source>
</evidence>
<dbReference type="Pfam" id="PF00001">
    <property type="entry name" value="7tm_1"/>
    <property type="match status" value="1"/>
</dbReference>